<evidence type="ECO:0000256" key="1">
    <source>
        <dbReference type="ARBA" id="ARBA00004496"/>
    </source>
</evidence>
<dbReference type="GO" id="GO:0018759">
    <property type="term" value="F:methenyltetrahydromethanopterin cyclohydrolase activity"/>
    <property type="evidence" value="ECO:0007669"/>
    <property type="project" value="UniProtKB-UniRule"/>
</dbReference>
<dbReference type="SUPFAM" id="SSF56199">
    <property type="entry name" value="Methenyltetrahydromethanopterin cyclohydrolase"/>
    <property type="match status" value="1"/>
</dbReference>
<dbReference type="Gene3D" id="3.30.1030.10">
    <property type="entry name" value="Methenyltetrahydromethanopterin Cyclohydrolase, Chain A, domain 2"/>
    <property type="match status" value="1"/>
</dbReference>
<dbReference type="Gene3D" id="3.10.340.11">
    <property type="entry name" value="Methenyltetrahydromethanopterin Cyclohydrolase, Chain A, domain 1"/>
    <property type="match status" value="1"/>
</dbReference>
<comment type="similarity">
    <text evidence="2 10">Belongs to the MCH family.</text>
</comment>
<gene>
    <name evidence="10" type="primary">mch</name>
    <name evidence="11" type="ORF">SAMN04487946_11544</name>
</gene>
<evidence type="ECO:0000256" key="9">
    <source>
        <dbReference type="ARBA" id="ARBA00048684"/>
    </source>
</evidence>
<keyword evidence="5 10" id="KW-0963">Cytoplasm</keyword>
<dbReference type="GO" id="GO:0005737">
    <property type="term" value="C:cytoplasm"/>
    <property type="evidence" value="ECO:0007669"/>
    <property type="project" value="UniProtKB-SubCell"/>
</dbReference>
<dbReference type="InterPro" id="IPR003209">
    <property type="entry name" value="METHMP_CycHdrlase"/>
</dbReference>
<dbReference type="HAMAP" id="MF_00486">
    <property type="entry name" value="McH"/>
    <property type="match status" value="1"/>
</dbReference>
<evidence type="ECO:0000256" key="10">
    <source>
        <dbReference type="HAMAP-Rule" id="MF_00486"/>
    </source>
</evidence>
<dbReference type="EMBL" id="FNPB01000015">
    <property type="protein sequence ID" value="SDY43180.1"/>
    <property type="molecule type" value="Genomic_DNA"/>
</dbReference>
<evidence type="ECO:0000256" key="5">
    <source>
        <dbReference type="ARBA" id="ARBA00022490"/>
    </source>
</evidence>
<protein>
    <recommendedName>
        <fullName evidence="4 10">Methenyltetrahydromethanopterin cyclohydrolase</fullName>
        <ecNumber evidence="3 10">3.5.4.27</ecNumber>
    </recommendedName>
    <alternativeName>
        <fullName evidence="8 10">Methenyl-H4MPT cyclohydrolase</fullName>
    </alternativeName>
</protein>
<evidence type="ECO:0000313" key="11">
    <source>
        <dbReference type="EMBL" id="SDY43180.1"/>
    </source>
</evidence>
<keyword evidence="12" id="KW-1185">Reference proteome</keyword>
<evidence type="ECO:0000313" key="12">
    <source>
        <dbReference type="Proteomes" id="UP000199170"/>
    </source>
</evidence>
<evidence type="ECO:0000256" key="3">
    <source>
        <dbReference type="ARBA" id="ARBA00012765"/>
    </source>
</evidence>
<evidence type="ECO:0000256" key="8">
    <source>
        <dbReference type="ARBA" id="ARBA00030468"/>
    </source>
</evidence>
<keyword evidence="6 10" id="KW-0554">One-carbon metabolism</keyword>
<dbReference type="EC" id="3.5.4.27" evidence="3 10"/>
<accession>A0A1H3JT77</accession>
<dbReference type="AlphaFoldDB" id="A0A1H3JT77"/>
<comment type="catalytic activity">
    <reaction evidence="9 10">
        <text>5,10-methenyl-5,6,7,8-tetrahydromethanopterin + H2O = N(5)-formyl-5,6,7,8-tetrahydromethanopterin + H(+)</text>
        <dbReference type="Rhea" id="RHEA:19053"/>
        <dbReference type="ChEBI" id="CHEBI:15377"/>
        <dbReference type="ChEBI" id="CHEBI:15378"/>
        <dbReference type="ChEBI" id="CHEBI:58018"/>
        <dbReference type="ChEBI" id="CHEBI:58337"/>
        <dbReference type="EC" id="3.5.4.27"/>
    </reaction>
</comment>
<dbReference type="RefSeq" id="WP_089769247.1">
    <property type="nucleotide sequence ID" value="NZ_FNPB01000015.1"/>
</dbReference>
<name>A0A1H3JT77_9EURY</name>
<organism evidence="11 12">
    <name type="scientific">Halobellus clavatus</name>
    <dbReference type="NCBI Taxonomy" id="660517"/>
    <lineage>
        <taxon>Archaea</taxon>
        <taxon>Methanobacteriati</taxon>
        <taxon>Methanobacteriota</taxon>
        <taxon>Stenosarchaea group</taxon>
        <taxon>Halobacteria</taxon>
        <taxon>Halobacteriales</taxon>
        <taxon>Haloferacaceae</taxon>
        <taxon>Halobellus</taxon>
    </lineage>
</organism>
<evidence type="ECO:0000256" key="6">
    <source>
        <dbReference type="ARBA" id="ARBA00022563"/>
    </source>
</evidence>
<evidence type="ECO:0000256" key="2">
    <source>
        <dbReference type="ARBA" id="ARBA00006902"/>
    </source>
</evidence>
<dbReference type="GO" id="GO:0006730">
    <property type="term" value="P:one-carbon metabolic process"/>
    <property type="evidence" value="ECO:0007669"/>
    <property type="project" value="UniProtKB-UniRule"/>
</dbReference>
<dbReference type="NCBIfam" id="TIGR03120">
    <property type="entry name" value="one_C_mch"/>
    <property type="match status" value="1"/>
</dbReference>
<reference evidence="12" key="1">
    <citation type="submission" date="2016-10" db="EMBL/GenBank/DDBJ databases">
        <authorList>
            <person name="Varghese N."/>
            <person name="Submissions S."/>
        </authorList>
    </citation>
    <scope>NUCLEOTIDE SEQUENCE [LARGE SCALE GENOMIC DNA]</scope>
    <source>
        <strain evidence="12">CGMCC 1.10118</strain>
    </source>
</reference>
<dbReference type="OrthoDB" id="105468at2157"/>
<sequence length="312" mass="33245">MDSINRMAIELVDEAIDFADELRVDPYELDSGATVLDFGVDAAGGIEAGMLLAEIQTAGLSTVQSRMDDIAGAAVPHVELQTDHPAISLLCSQKGGWELGFEDPPFDGLGSGPARALVAEEDEFHTLEYVDEFDLTVLSVESIDLPDDRIAEHVADRAEVEPSGVFLPSYATGSTVGSVTAAARAAELAVFRLFELGYDVRNVRSAFGSAPVAPVSYDESVAMARTNDAVAYGGEVHLTVAEDFAEFDRVPSSAGAEYGVPFAKIFDDADWDFYEVPESVFAPAQVTIDVIDGPTHVLGETDEALLAEAFDL</sequence>
<dbReference type="Proteomes" id="UP000199170">
    <property type="component" value="Unassembled WGS sequence"/>
</dbReference>
<dbReference type="STRING" id="660517.SAMN04487946_11544"/>
<evidence type="ECO:0000256" key="4">
    <source>
        <dbReference type="ARBA" id="ARBA00020597"/>
    </source>
</evidence>
<evidence type="ECO:0000256" key="7">
    <source>
        <dbReference type="ARBA" id="ARBA00022801"/>
    </source>
</evidence>
<keyword evidence="7 10" id="KW-0378">Hydrolase</keyword>
<proteinExistence type="inferred from homology"/>
<comment type="subcellular location">
    <subcellularLocation>
        <location evidence="1 10">Cytoplasm</location>
    </subcellularLocation>
</comment>
<dbReference type="Pfam" id="PF02289">
    <property type="entry name" value="MCH"/>
    <property type="match status" value="1"/>
</dbReference>
<comment type="function">
    <text evidence="10">Catalyzes the hydrolysis of methenyl-H(4)MPT(+) to 5-formyl-H(4)MPT.</text>
</comment>